<dbReference type="OrthoDB" id="263560at2759"/>
<reference evidence="4" key="2">
    <citation type="submission" date="2020-11" db="EMBL/GenBank/DDBJ databases">
        <authorList>
            <person name="Cecchin M."/>
            <person name="Marcolungo L."/>
            <person name="Rossato M."/>
            <person name="Girolomoni L."/>
            <person name="Cosentino E."/>
            <person name="Cuine S."/>
            <person name="Li-Beisson Y."/>
            <person name="Delledonne M."/>
            <person name="Ballottari M."/>
        </authorList>
    </citation>
    <scope>NUCLEOTIDE SEQUENCE</scope>
    <source>
        <strain evidence="4">211/11P</strain>
        <tissue evidence="4">Whole cell</tissue>
    </source>
</reference>
<comment type="similarity">
    <text evidence="1">Belongs to the TSR2 family.</text>
</comment>
<organism evidence="4 5">
    <name type="scientific">Chlorella vulgaris</name>
    <name type="common">Green alga</name>
    <dbReference type="NCBI Taxonomy" id="3077"/>
    <lineage>
        <taxon>Eukaryota</taxon>
        <taxon>Viridiplantae</taxon>
        <taxon>Chlorophyta</taxon>
        <taxon>core chlorophytes</taxon>
        <taxon>Trebouxiophyceae</taxon>
        <taxon>Chlorellales</taxon>
        <taxon>Chlorellaceae</taxon>
        <taxon>Chlorella clade</taxon>
        <taxon>Chlorella</taxon>
    </lineage>
</organism>
<keyword evidence="2" id="KW-0698">rRNA processing</keyword>
<evidence type="ECO:0000313" key="5">
    <source>
        <dbReference type="Proteomes" id="UP001055712"/>
    </source>
</evidence>
<evidence type="ECO:0000256" key="2">
    <source>
        <dbReference type="ARBA" id="ARBA00022552"/>
    </source>
</evidence>
<dbReference type="InterPro" id="IPR019398">
    <property type="entry name" value="Pre-rRNA_process_TSR2"/>
</dbReference>
<accession>A0A9D4TRC6</accession>
<comment type="caution">
    <text evidence="4">The sequence shown here is derived from an EMBL/GenBank/DDBJ whole genome shotgun (WGS) entry which is preliminary data.</text>
</comment>
<protein>
    <recommendedName>
        <fullName evidence="6">Pre-rRNA-processing protein TSR2</fullName>
    </recommendedName>
</protein>
<name>A0A9D4TRC6_CHLVU</name>
<reference evidence="4" key="1">
    <citation type="journal article" date="2019" name="Plant J.">
        <title>Chlorella vulgaris genome assembly and annotation reveals the molecular basis for metabolic acclimation to high light conditions.</title>
        <authorList>
            <person name="Cecchin M."/>
            <person name="Marcolungo L."/>
            <person name="Rossato M."/>
            <person name="Girolomoni L."/>
            <person name="Cosentino E."/>
            <person name="Cuine S."/>
            <person name="Li-Beisson Y."/>
            <person name="Delledonne M."/>
            <person name="Ballottari M."/>
        </authorList>
    </citation>
    <scope>NUCLEOTIDE SEQUENCE</scope>
    <source>
        <strain evidence="4">211/11P</strain>
    </source>
</reference>
<evidence type="ECO:0008006" key="6">
    <source>
        <dbReference type="Google" id="ProtNLM"/>
    </source>
</evidence>
<feature type="compositionally biased region" description="Acidic residues" evidence="3">
    <location>
        <begin position="177"/>
        <end position="187"/>
    </location>
</feature>
<feature type="compositionally biased region" description="Acidic residues" evidence="3">
    <location>
        <begin position="155"/>
        <end position="168"/>
    </location>
</feature>
<dbReference type="PANTHER" id="PTHR21250">
    <property type="entry name" value="PRE-RRNA-PROCESSING PROTEIN TSR2 HOMOLOG"/>
    <property type="match status" value="1"/>
</dbReference>
<dbReference type="Proteomes" id="UP001055712">
    <property type="component" value="Unassembled WGS sequence"/>
</dbReference>
<evidence type="ECO:0000256" key="1">
    <source>
        <dbReference type="ARBA" id="ARBA00006524"/>
    </source>
</evidence>
<feature type="region of interest" description="Disordered" evidence="3">
    <location>
        <begin position="141"/>
        <end position="221"/>
    </location>
</feature>
<gene>
    <name evidence="4" type="ORF">D9Q98_004152</name>
</gene>
<dbReference type="AlphaFoldDB" id="A0A9D4TRC6"/>
<sequence>MAAQGIVLRNNILVGGGSRRVELPAQHRPIFEEGAALIFMRWTALQLGVQNEWGGSRSAEKAQELLHDVINWFYNTKDHEMFDLQELLDEALQVDFTIQAEDDSPYQVARLLVNMHNQVAAGDFSYVNEMKSQAAAAASSQAAAASQRAPNGLPDADESSSDEDDAEEGSQGSAEAMDAEGGEDMDMDGGMGAAQQQQQQGPVIDADGFQVVQRKTRGGRR</sequence>
<dbReference type="EMBL" id="SIDB01000005">
    <property type="protein sequence ID" value="KAI3432605.1"/>
    <property type="molecule type" value="Genomic_DNA"/>
</dbReference>
<dbReference type="GO" id="GO:0006364">
    <property type="term" value="P:rRNA processing"/>
    <property type="evidence" value="ECO:0007669"/>
    <property type="project" value="UniProtKB-KW"/>
</dbReference>
<evidence type="ECO:0000313" key="4">
    <source>
        <dbReference type="EMBL" id="KAI3432605.1"/>
    </source>
</evidence>
<evidence type="ECO:0000256" key="3">
    <source>
        <dbReference type="SAM" id="MobiDB-lite"/>
    </source>
</evidence>
<keyword evidence="5" id="KW-1185">Reference proteome</keyword>
<proteinExistence type="inferred from homology"/>
<dbReference type="Pfam" id="PF10273">
    <property type="entry name" value="WGG"/>
    <property type="match status" value="1"/>
</dbReference>